<accession>A0AC60PIV3</accession>
<dbReference type="EMBL" id="JABSTQ010010542">
    <property type="protein sequence ID" value="KAG0420101.1"/>
    <property type="molecule type" value="Genomic_DNA"/>
</dbReference>
<evidence type="ECO:0000313" key="1">
    <source>
        <dbReference type="EMBL" id="KAG0420101.1"/>
    </source>
</evidence>
<dbReference type="Proteomes" id="UP000805193">
    <property type="component" value="Unassembled WGS sequence"/>
</dbReference>
<comment type="caution">
    <text evidence="1">The sequence shown here is derived from an EMBL/GenBank/DDBJ whole genome shotgun (WGS) entry which is preliminary data.</text>
</comment>
<protein>
    <submittedName>
        <fullName evidence="1">Uncharacterized protein</fullName>
    </submittedName>
</protein>
<keyword evidence="2" id="KW-1185">Reference proteome</keyword>
<name>A0AC60PIV3_IXOPE</name>
<organism evidence="1 2">
    <name type="scientific">Ixodes persulcatus</name>
    <name type="common">Taiga tick</name>
    <dbReference type="NCBI Taxonomy" id="34615"/>
    <lineage>
        <taxon>Eukaryota</taxon>
        <taxon>Metazoa</taxon>
        <taxon>Ecdysozoa</taxon>
        <taxon>Arthropoda</taxon>
        <taxon>Chelicerata</taxon>
        <taxon>Arachnida</taxon>
        <taxon>Acari</taxon>
        <taxon>Parasitiformes</taxon>
        <taxon>Ixodida</taxon>
        <taxon>Ixodoidea</taxon>
        <taxon>Ixodidae</taxon>
        <taxon>Ixodinae</taxon>
        <taxon>Ixodes</taxon>
    </lineage>
</organism>
<gene>
    <name evidence="1" type="ORF">HPB47_003675</name>
</gene>
<reference evidence="1 2" key="1">
    <citation type="journal article" date="2020" name="Cell">
        <title>Large-Scale Comparative Analyses of Tick Genomes Elucidate Their Genetic Diversity and Vector Capacities.</title>
        <authorList>
            <consortium name="Tick Genome and Microbiome Consortium (TIGMIC)"/>
            <person name="Jia N."/>
            <person name="Wang J."/>
            <person name="Shi W."/>
            <person name="Du L."/>
            <person name="Sun Y."/>
            <person name="Zhan W."/>
            <person name="Jiang J.F."/>
            <person name="Wang Q."/>
            <person name="Zhang B."/>
            <person name="Ji P."/>
            <person name="Bell-Sakyi L."/>
            <person name="Cui X.M."/>
            <person name="Yuan T.T."/>
            <person name="Jiang B.G."/>
            <person name="Yang W.F."/>
            <person name="Lam T.T."/>
            <person name="Chang Q.C."/>
            <person name="Ding S.J."/>
            <person name="Wang X.J."/>
            <person name="Zhu J.G."/>
            <person name="Ruan X.D."/>
            <person name="Zhao L."/>
            <person name="Wei J.T."/>
            <person name="Ye R.Z."/>
            <person name="Que T.C."/>
            <person name="Du C.H."/>
            <person name="Zhou Y.H."/>
            <person name="Cheng J.X."/>
            <person name="Dai P.F."/>
            <person name="Guo W.B."/>
            <person name="Han X.H."/>
            <person name="Huang E.J."/>
            <person name="Li L.F."/>
            <person name="Wei W."/>
            <person name="Gao Y.C."/>
            <person name="Liu J.Z."/>
            <person name="Shao H.Z."/>
            <person name="Wang X."/>
            <person name="Wang C.C."/>
            <person name="Yang T.C."/>
            <person name="Huo Q.B."/>
            <person name="Li W."/>
            <person name="Chen H.Y."/>
            <person name="Chen S.E."/>
            <person name="Zhou L.G."/>
            <person name="Ni X.B."/>
            <person name="Tian J.H."/>
            <person name="Sheng Y."/>
            <person name="Liu T."/>
            <person name="Pan Y.S."/>
            <person name="Xia L.Y."/>
            <person name="Li J."/>
            <person name="Zhao F."/>
            <person name="Cao W.C."/>
        </authorList>
    </citation>
    <scope>NUCLEOTIDE SEQUENCE [LARGE SCALE GENOMIC DNA]</scope>
    <source>
        <strain evidence="1">Iper-2018</strain>
    </source>
</reference>
<proteinExistence type="predicted"/>
<evidence type="ECO:0000313" key="2">
    <source>
        <dbReference type="Proteomes" id="UP000805193"/>
    </source>
</evidence>
<sequence>MRIATAHLFLLLAVPLWLASARVPLLIQCAQSFGLVVLVTLVSYWAVWILRRKVFLKLVGGEGKAVLITGCDTGFGHLLAKRLAKEGFYVFAGCLFSDGDEARELKSSPNIHVLQLNVTKEDQVELALEEVKNNLGSRVLWSVVANAGVQNSGPVEWQTMARIRFTFEVNVFGVVLVAKRFLPLLRDSRGRLVIVSSGFGRDTLPIAPIYCMTKHACISLADGLRRQYYESGVHVSTIEPWVYRTRITSPDTALDMLEADTKHLPADVQRSITKEKLSKFKRICDAFLNLAARDDPNEVVQEMTMAVRECTPKAYYMTGGQMDCLLPLAKRNRPIAMVKESEIAPQRRRKEAKLNSDLEVVARQLAVERRKTEQKKCCVVGDSSQVACQEWSQSIFCRRSLETD</sequence>